<dbReference type="Gene3D" id="3.30.9.10">
    <property type="entry name" value="D-Amino Acid Oxidase, subunit A, domain 2"/>
    <property type="match status" value="1"/>
</dbReference>
<dbReference type="GO" id="GO:0050660">
    <property type="term" value="F:flavin adenine dinucleotide binding"/>
    <property type="evidence" value="ECO:0007669"/>
    <property type="project" value="InterPro"/>
</dbReference>
<dbReference type="NCBIfam" id="TIGR02352">
    <property type="entry name" value="thiamin_ThiO"/>
    <property type="match status" value="1"/>
</dbReference>
<evidence type="ECO:0000259" key="6">
    <source>
        <dbReference type="Pfam" id="PF01266"/>
    </source>
</evidence>
<evidence type="ECO:0000256" key="1">
    <source>
        <dbReference type="ARBA" id="ARBA00004948"/>
    </source>
</evidence>
<dbReference type="InterPro" id="IPR036188">
    <property type="entry name" value="FAD/NAD-bd_sf"/>
</dbReference>
<dbReference type="AlphaFoldDB" id="A0AAJ2L099"/>
<dbReference type="Gene3D" id="3.50.50.60">
    <property type="entry name" value="FAD/NAD(P)-binding domain"/>
    <property type="match status" value="1"/>
</dbReference>
<keyword evidence="3 7" id="KW-0560">Oxidoreductase</keyword>
<dbReference type="EC" id="1.4.3.19" evidence="5"/>
<dbReference type="SUPFAM" id="SSF54373">
    <property type="entry name" value="FAD-linked reductases, C-terminal domain"/>
    <property type="match status" value="1"/>
</dbReference>
<dbReference type="GO" id="GO:0009228">
    <property type="term" value="P:thiamine biosynthetic process"/>
    <property type="evidence" value="ECO:0007669"/>
    <property type="project" value="UniProtKB-KW"/>
</dbReference>
<gene>
    <name evidence="7" type="primary">thiO</name>
    <name evidence="7" type="ORF">RYX45_02620</name>
</gene>
<evidence type="ECO:0000256" key="4">
    <source>
        <dbReference type="ARBA" id="ARBA00049872"/>
    </source>
</evidence>
<dbReference type="EMBL" id="JAWJAY010000001">
    <property type="protein sequence ID" value="MDV2884055.1"/>
    <property type="molecule type" value="Genomic_DNA"/>
</dbReference>
<sequence>MTHRVIVLGGGVIGLASALELSRKGHDVTVLEKVRCGGQASGAAAGMLAPYSEIGEDPDDFFRLCLASLREYPVWQEEVKKISGHDFEYTNSGSLHAVYHEADLLALKTRQSWQREWGAEAELVDATRIKKLEPHLSDSIIGAMHYPEESHVFAPDYVRALEEACRKNGVTIAEELEAVKVHSWKDEIDLVSKDGQRFQAERLVIASGAWSKELEETFSLNLPVYPIRGQICAYELGDKQVNHIVYTSQGYLVPKANGTLVNGASEDIAGFKTDVTEKGIARLTNWNKNIFPFLTDLNPFHTWAGLRPATQDGYPFIGPHPNAKHIIFATGHYRNGILLSPITAKIVAALLSDEKTPVPIETFAPNRFTY</sequence>
<dbReference type="InterPro" id="IPR006076">
    <property type="entry name" value="FAD-dep_OxRdtase"/>
</dbReference>
<comment type="catalytic activity">
    <reaction evidence="4">
        <text>glycine + O2 + H2O = glyoxylate + H2O2 + NH4(+)</text>
        <dbReference type="Rhea" id="RHEA:11532"/>
        <dbReference type="ChEBI" id="CHEBI:15377"/>
        <dbReference type="ChEBI" id="CHEBI:15379"/>
        <dbReference type="ChEBI" id="CHEBI:16240"/>
        <dbReference type="ChEBI" id="CHEBI:28938"/>
        <dbReference type="ChEBI" id="CHEBI:36655"/>
        <dbReference type="ChEBI" id="CHEBI:57305"/>
        <dbReference type="EC" id="1.4.3.19"/>
    </reaction>
</comment>
<protein>
    <recommendedName>
        <fullName evidence="5">glycine oxidase</fullName>
        <ecNumber evidence="5">1.4.3.19</ecNumber>
    </recommendedName>
</protein>
<name>A0AAJ2L099_ALKPS</name>
<reference evidence="7" key="1">
    <citation type="submission" date="2023-10" db="EMBL/GenBank/DDBJ databases">
        <title>Screening of Alkalihalophilus pseudofirmusBZ-TG-HK211 and Its Alleviation of Salt Stress on Rapeseed Growth.</title>
        <authorList>
            <person name="Zhao B."/>
            <person name="Guo T."/>
        </authorList>
    </citation>
    <scope>NUCLEOTIDE SEQUENCE</scope>
    <source>
        <strain evidence="7">BZ-TG-HK211</strain>
    </source>
</reference>
<dbReference type="GO" id="GO:0005737">
    <property type="term" value="C:cytoplasm"/>
    <property type="evidence" value="ECO:0007669"/>
    <property type="project" value="TreeGrafter"/>
</dbReference>
<comment type="caution">
    <text evidence="7">The sequence shown here is derived from an EMBL/GenBank/DDBJ whole genome shotgun (WGS) entry which is preliminary data.</text>
</comment>
<dbReference type="RefSeq" id="WP_323465795.1">
    <property type="nucleotide sequence ID" value="NZ_CP144224.1"/>
</dbReference>
<dbReference type="InterPro" id="IPR012727">
    <property type="entry name" value="Gly_oxidase_ThiO"/>
</dbReference>
<accession>A0AAJ2L099</accession>
<organism evidence="7 8">
    <name type="scientific">Alkalihalophilus pseudofirmus</name>
    <name type="common">Bacillus pseudofirmus</name>
    <dbReference type="NCBI Taxonomy" id="79885"/>
    <lineage>
        <taxon>Bacteria</taxon>
        <taxon>Bacillati</taxon>
        <taxon>Bacillota</taxon>
        <taxon>Bacilli</taxon>
        <taxon>Bacillales</taxon>
        <taxon>Bacillaceae</taxon>
        <taxon>Alkalihalophilus</taxon>
    </lineage>
</organism>
<evidence type="ECO:0000256" key="3">
    <source>
        <dbReference type="ARBA" id="ARBA00023002"/>
    </source>
</evidence>
<dbReference type="SUPFAM" id="SSF51905">
    <property type="entry name" value="FAD/NAD(P)-binding domain"/>
    <property type="match status" value="1"/>
</dbReference>
<dbReference type="PANTHER" id="PTHR13847:SF289">
    <property type="entry name" value="GLYCINE OXIDASE"/>
    <property type="match status" value="1"/>
</dbReference>
<evidence type="ECO:0000256" key="2">
    <source>
        <dbReference type="ARBA" id="ARBA00022977"/>
    </source>
</evidence>
<evidence type="ECO:0000313" key="8">
    <source>
        <dbReference type="Proteomes" id="UP001285636"/>
    </source>
</evidence>
<dbReference type="Pfam" id="PF01266">
    <property type="entry name" value="DAO"/>
    <property type="match status" value="1"/>
</dbReference>
<evidence type="ECO:0000256" key="5">
    <source>
        <dbReference type="ARBA" id="ARBA00050018"/>
    </source>
</evidence>
<comment type="pathway">
    <text evidence="1">Cofactor biosynthesis; thiamine diphosphate biosynthesis.</text>
</comment>
<proteinExistence type="predicted"/>
<dbReference type="GO" id="GO:0043799">
    <property type="term" value="F:glycine oxidase activity"/>
    <property type="evidence" value="ECO:0007669"/>
    <property type="project" value="UniProtKB-EC"/>
</dbReference>
<evidence type="ECO:0000313" key="7">
    <source>
        <dbReference type="EMBL" id="MDV2884055.1"/>
    </source>
</evidence>
<dbReference type="PANTHER" id="PTHR13847">
    <property type="entry name" value="SARCOSINE DEHYDROGENASE-RELATED"/>
    <property type="match status" value="1"/>
</dbReference>
<feature type="domain" description="FAD dependent oxidoreductase" evidence="6">
    <location>
        <begin position="4"/>
        <end position="350"/>
    </location>
</feature>
<dbReference type="Proteomes" id="UP001285636">
    <property type="component" value="Unassembled WGS sequence"/>
</dbReference>
<keyword evidence="2" id="KW-0784">Thiamine biosynthesis</keyword>